<feature type="compositionally biased region" description="Polar residues" evidence="1">
    <location>
        <begin position="124"/>
        <end position="147"/>
    </location>
</feature>
<feature type="compositionally biased region" description="Basic and acidic residues" evidence="1">
    <location>
        <begin position="66"/>
        <end position="77"/>
    </location>
</feature>
<sequence length="191" mass="19580">MNHNRCWAYDSGTTAGRCCATNGAHSRAPACAPIHSANPATVYASNNARIGTSTPSSALSRAISRVADKECPPRSKNDSSMPTRATPSTSPNSAANTRSRSSRGARYAAALTNSGAGKPRRSSLPLTVSGSDSTTMTAAGTMNSGNRSAAKLRNSATRSIAAGSFTCPASEPTPAPGRYRSDTTRGSALRV</sequence>
<feature type="region of interest" description="Disordered" evidence="1">
    <location>
        <begin position="50"/>
        <end position="149"/>
    </location>
</feature>
<proteinExistence type="predicted"/>
<gene>
    <name evidence="2" type="ORF">MMAN_16090</name>
</gene>
<evidence type="ECO:0000313" key="2">
    <source>
        <dbReference type="EMBL" id="BBY37475.1"/>
    </source>
</evidence>
<evidence type="ECO:0000313" key="3">
    <source>
        <dbReference type="Proteomes" id="UP000465812"/>
    </source>
</evidence>
<dbReference type="Proteomes" id="UP000465812">
    <property type="component" value="Chromosome"/>
</dbReference>
<feature type="region of interest" description="Disordered" evidence="1">
    <location>
        <begin position="164"/>
        <end position="191"/>
    </location>
</feature>
<accession>A0ABM7JR72</accession>
<evidence type="ECO:0000256" key="1">
    <source>
        <dbReference type="SAM" id="MobiDB-lite"/>
    </source>
</evidence>
<name>A0ABM7JR72_MYCNT</name>
<feature type="compositionally biased region" description="Low complexity" evidence="1">
    <location>
        <begin position="93"/>
        <end position="110"/>
    </location>
</feature>
<feature type="compositionally biased region" description="Polar residues" evidence="1">
    <location>
        <begin position="50"/>
        <end position="59"/>
    </location>
</feature>
<dbReference type="EMBL" id="AP022590">
    <property type="protein sequence ID" value="BBY37475.1"/>
    <property type="molecule type" value="Genomic_DNA"/>
</dbReference>
<reference evidence="2 3" key="1">
    <citation type="journal article" date="2019" name="Emerg. Microbes Infect.">
        <title>Comprehensive subspecies identification of 175 nontuberculous mycobacteria species based on 7547 genomic profiles.</title>
        <authorList>
            <person name="Matsumoto Y."/>
            <person name="Kinjo T."/>
            <person name="Motooka D."/>
            <person name="Nabeya D."/>
            <person name="Jung N."/>
            <person name="Uechi K."/>
            <person name="Horii T."/>
            <person name="Iida T."/>
            <person name="Fujita J."/>
            <person name="Nakamura S."/>
        </authorList>
    </citation>
    <scope>NUCLEOTIDE SEQUENCE [LARGE SCALE GENOMIC DNA]</scope>
    <source>
        <strain evidence="2 3">JCM 18113</strain>
    </source>
</reference>
<keyword evidence="3" id="KW-1185">Reference proteome</keyword>
<protein>
    <submittedName>
        <fullName evidence="2">Uncharacterized protein</fullName>
    </submittedName>
</protein>
<organism evidence="2 3">
    <name type="scientific">Mycobacterium mantenii</name>
    <dbReference type="NCBI Taxonomy" id="560555"/>
    <lineage>
        <taxon>Bacteria</taxon>
        <taxon>Bacillati</taxon>
        <taxon>Actinomycetota</taxon>
        <taxon>Actinomycetes</taxon>
        <taxon>Mycobacteriales</taxon>
        <taxon>Mycobacteriaceae</taxon>
        <taxon>Mycobacterium</taxon>
        <taxon>Mycobacterium avium complex (MAC)</taxon>
    </lineage>
</organism>
<feature type="compositionally biased region" description="Polar residues" evidence="1">
    <location>
        <begin position="78"/>
        <end position="92"/>
    </location>
</feature>